<dbReference type="AlphaFoldDB" id="A0A221KE84"/>
<name>A0A221KE84_VITFI</name>
<sequence length="128" mass="13789">MPPDKGQIAKLLAAAQRNITDAQLAALSAENRFDAAYKAIMQLAMVALNANGYRTLTSKPGHHQTAIQTLPLTVGLPMSQVIVLDALRKQRNLSDYSGDLVPESAAAACLAAAQHLLRHVQTWLNNHP</sequence>
<proteinExistence type="predicted"/>
<accession>A0A221KE84</accession>
<keyword evidence="1" id="KW-0238">DNA-binding</keyword>
<reference evidence="1 2" key="1">
    <citation type="submission" date="2017-07" db="EMBL/GenBank/DDBJ databases">
        <title>Complete Genome Sequence of the cosmetic ferment Vitreoscilla filiformis (ATCC15551).</title>
        <authorList>
            <person name="Contreras S."/>
            <person name="Sagory-Zalkind P."/>
            <person name="Blanquart H."/>
            <person name="Iltis A."/>
            <person name="Morand S.C."/>
        </authorList>
    </citation>
    <scope>NUCLEOTIDE SEQUENCE [LARGE SCALE GENOMIC DNA]</scope>
    <source>
        <strain evidence="1 2">ATCC 15551</strain>
    </source>
</reference>
<evidence type="ECO:0000313" key="1">
    <source>
        <dbReference type="EMBL" id="ASM77147.1"/>
    </source>
</evidence>
<dbReference type="Proteomes" id="UP000199729">
    <property type="component" value="Chromosome"/>
</dbReference>
<dbReference type="KEGG" id="vff:VITFI_CDS1369"/>
<protein>
    <submittedName>
        <fullName evidence="1">DNA-binding protein</fullName>
    </submittedName>
</protein>
<dbReference type="GO" id="GO:0003677">
    <property type="term" value="F:DNA binding"/>
    <property type="evidence" value="ECO:0007669"/>
    <property type="project" value="UniProtKB-KW"/>
</dbReference>
<gene>
    <name evidence="1" type="ORF">VITFI_CDS1369</name>
</gene>
<organism evidence="1 2">
    <name type="scientific">Vitreoscilla filiformis</name>
    <dbReference type="NCBI Taxonomy" id="63"/>
    <lineage>
        <taxon>Bacteria</taxon>
        <taxon>Pseudomonadati</taxon>
        <taxon>Pseudomonadota</taxon>
        <taxon>Betaproteobacteria</taxon>
        <taxon>Neisseriales</taxon>
        <taxon>Neisseriaceae</taxon>
        <taxon>Vitreoscilla</taxon>
    </lineage>
</organism>
<dbReference type="EMBL" id="CP022423">
    <property type="protein sequence ID" value="ASM77147.1"/>
    <property type="molecule type" value="Genomic_DNA"/>
</dbReference>
<evidence type="ECO:0000313" key="2">
    <source>
        <dbReference type="Proteomes" id="UP000199729"/>
    </source>
</evidence>
<keyword evidence="2" id="KW-1185">Reference proteome</keyword>
<dbReference type="Gene3D" id="1.20.120.330">
    <property type="entry name" value="Nucleotidyltransferases domain 2"/>
    <property type="match status" value="1"/>
</dbReference>